<sequence>MKNLSITLKIALSFSVVTILLIILGIFSYTQLNHLRNAGLELEQNALPSTQIIDDMQIDLLHARLESIRMLANTDVAVKNGAENKVRNAIKNLQSNSLFYEKNLISGPQDKSQFEDAKLAMSPFIDGLERLIALDSSEHENALAFANTLQAENASKFQEKLSIIRKFNAAQAEALGIDAAQVYDRSTIVLSVVLITVIIITIILAIALTSSIIKPINSSLVLAEEISKGDLTRQLVVTGSDEISKLMHALNLMSKNLQLTVQEISGASLQLSSAAVEMTSITETADKLLQQQNNEIEQAATAVNEMTSAVEDVARNANSTSRAAQESSESAKLGNQRVSETLVAMDKLTKLVETSSDEVLALAGRADDISKVLGVIRSIAEQTNLLALNAAIEAARAGEQGRGFAVVADEVRALAHRTHVSTLEIEQMISAIQSGSATTVESIRKSTEEVYNTQRTALSSGESLKQITESVSEINERNLQIATASEQQAHVAREVDKSLMSIRSLSIQSSDGTSQTLLASNDLSRLADGLNNLVLKFKI</sequence>
<feature type="domain" description="HAMP" evidence="13">
    <location>
        <begin position="210"/>
        <end position="262"/>
    </location>
</feature>
<dbReference type="Proteomes" id="UP001220207">
    <property type="component" value="Unassembled WGS sequence"/>
</dbReference>
<dbReference type="AlphaFoldDB" id="A0AB35JMW1"/>
<keyword evidence="3" id="KW-0488">Methylation</keyword>
<evidence type="ECO:0000256" key="3">
    <source>
        <dbReference type="ARBA" id="ARBA00022481"/>
    </source>
</evidence>
<comment type="subcellular location">
    <subcellularLocation>
        <location evidence="1">Cell membrane</location>
        <topology evidence="1">Multi-pass membrane protein</topology>
    </subcellularLocation>
</comment>
<dbReference type="PROSITE" id="PS50885">
    <property type="entry name" value="HAMP"/>
    <property type="match status" value="1"/>
</dbReference>
<evidence type="ECO:0000313" key="14">
    <source>
        <dbReference type="EMBL" id="MDC3735247.1"/>
    </source>
</evidence>
<dbReference type="PANTHER" id="PTHR32089">
    <property type="entry name" value="METHYL-ACCEPTING CHEMOTAXIS PROTEIN MCPB"/>
    <property type="match status" value="1"/>
</dbReference>
<keyword evidence="8 10" id="KW-0807">Transducer</keyword>
<name>A0AB35JMW1_PSESY</name>
<accession>A0AB35JMW1</accession>
<keyword evidence="4" id="KW-0145">Chemotaxis</keyword>
<feature type="domain" description="Methyl-accepting transducer" evidence="12">
    <location>
        <begin position="267"/>
        <end position="503"/>
    </location>
</feature>
<keyword evidence="7 11" id="KW-0472">Membrane</keyword>
<proteinExistence type="inferred from homology"/>
<dbReference type="Pfam" id="PF00015">
    <property type="entry name" value="MCPsignal"/>
    <property type="match status" value="1"/>
</dbReference>
<comment type="caution">
    <text evidence="14">The sequence shown here is derived from an EMBL/GenBank/DDBJ whole genome shotgun (WGS) entry which is preliminary data.</text>
</comment>
<dbReference type="GO" id="GO:0007165">
    <property type="term" value="P:signal transduction"/>
    <property type="evidence" value="ECO:0007669"/>
    <property type="project" value="UniProtKB-KW"/>
</dbReference>
<keyword evidence="6 11" id="KW-1133">Transmembrane helix</keyword>
<dbReference type="PROSITE" id="PS50111">
    <property type="entry name" value="CHEMOTAXIS_TRANSDUC_2"/>
    <property type="match status" value="1"/>
</dbReference>
<evidence type="ECO:0000256" key="7">
    <source>
        <dbReference type="ARBA" id="ARBA00023136"/>
    </source>
</evidence>
<dbReference type="EMBL" id="JAGSOW010000002">
    <property type="protein sequence ID" value="MDC3735247.1"/>
    <property type="molecule type" value="Genomic_DNA"/>
</dbReference>
<dbReference type="SMART" id="SM00304">
    <property type="entry name" value="HAMP"/>
    <property type="match status" value="2"/>
</dbReference>
<keyword evidence="5 11" id="KW-0812">Transmembrane</keyword>
<dbReference type="PRINTS" id="PR00260">
    <property type="entry name" value="CHEMTRNSDUCR"/>
</dbReference>
<dbReference type="GO" id="GO:0004888">
    <property type="term" value="F:transmembrane signaling receptor activity"/>
    <property type="evidence" value="ECO:0007669"/>
    <property type="project" value="InterPro"/>
</dbReference>
<evidence type="ECO:0000256" key="6">
    <source>
        <dbReference type="ARBA" id="ARBA00022989"/>
    </source>
</evidence>
<evidence type="ECO:0000256" key="5">
    <source>
        <dbReference type="ARBA" id="ARBA00022692"/>
    </source>
</evidence>
<evidence type="ECO:0000256" key="2">
    <source>
        <dbReference type="ARBA" id="ARBA00022475"/>
    </source>
</evidence>
<evidence type="ECO:0000313" key="15">
    <source>
        <dbReference type="Proteomes" id="UP001220207"/>
    </source>
</evidence>
<dbReference type="GO" id="GO:0005886">
    <property type="term" value="C:plasma membrane"/>
    <property type="evidence" value="ECO:0007669"/>
    <property type="project" value="UniProtKB-SubCell"/>
</dbReference>
<evidence type="ECO:0000256" key="8">
    <source>
        <dbReference type="ARBA" id="ARBA00023224"/>
    </source>
</evidence>
<protein>
    <submittedName>
        <fullName evidence="14">Methyl-accepting chemotaxis protein</fullName>
    </submittedName>
</protein>
<dbReference type="FunFam" id="1.10.287.950:FF:000001">
    <property type="entry name" value="Methyl-accepting chemotaxis sensory transducer"/>
    <property type="match status" value="1"/>
</dbReference>
<dbReference type="SUPFAM" id="SSF58104">
    <property type="entry name" value="Methyl-accepting chemotaxis protein (MCP) signaling domain"/>
    <property type="match status" value="1"/>
</dbReference>
<dbReference type="InterPro" id="IPR003660">
    <property type="entry name" value="HAMP_dom"/>
</dbReference>
<evidence type="ECO:0000259" key="12">
    <source>
        <dbReference type="PROSITE" id="PS50111"/>
    </source>
</evidence>
<dbReference type="InterPro" id="IPR004089">
    <property type="entry name" value="MCPsignal_dom"/>
</dbReference>
<organism evidence="14 15">
    <name type="scientific">Pseudomonas syringae pv. syringae</name>
    <dbReference type="NCBI Taxonomy" id="321"/>
    <lineage>
        <taxon>Bacteria</taxon>
        <taxon>Pseudomonadati</taxon>
        <taxon>Pseudomonadota</taxon>
        <taxon>Gammaproteobacteria</taxon>
        <taxon>Pseudomonadales</taxon>
        <taxon>Pseudomonadaceae</taxon>
        <taxon>Pseudomonas</taxon>
        <taxon>Pseudomonas syringae</taxon>
    </lineage>
</organism>
<feature type="transmembrane region" description="Helical" evidence="11">
    <location>
        <begin position="188"/>
        <end position="208"/>
    </location>
</feature>
<keyword evidence="2" id="KW-1003">Cell membrane</keyword>
<reference evidence="14" key="1">
    <citation type="submission" date="2021-04" db="EMBL/GenBank/DDBJ databases">
        <title>Genome Sequence and Comparative Genome Analysis of Pseudomonas syringae pv. syringae strains EC33 and LMG5496 isolated from Citrus plants from Tunisia and Greece.</title>
        <authorList>
            <person name="Abdellatif E."/>
            <person name="Baeyen S."/>
        </authorList>
    </citation>
    <scope>NUCLEOTIDE SEQUENCE</scope>
    <source>
        <strain evidence="14">LMG 5496</strain>
    </source>
</reference>
<dbReference type="Pfam" id="PF12729">
    <property type="entry name" value="4HB_MCP_1"/>
    <property type="match status" value="1"/>
</dbReference>
<comment type="similarity">
    <text evidence="9">Belongs to the methyl-accepting chemotaxis (MCP) protein family.</text>
</comment>
<dbReference type="InterPro" id="IPR004090">
    <property type="entry name" value="Chemotax_Me-accpt_rcpt"/>
</dbReference>
<evidence type="ECO:0000256" key="1">
    <source>
        <dbReference type="ARBA" id="ARBA00004651"/>
    </source>
</evidence>
<gene>
    <name evidence="14" type="ORF">KDL27_05525</name>
</gene>
<feature type="transmembrane region" description="Helical" evidence="11">
    <location>
        <begin position="6"/>
        <end position="27"/>
    </location>
</feature>
<dbReference type="GO" id="GO:0006935">
    <property type="term" value="P:chemotaxis"/>
    <property type="evidence" value="ECO:0007669"/>
    <property type="project" value="UniProtKB-KW"/>
</dbReference>
<dbReference type="CDD" id="cd11386">
    <property type="entry name" value="MCP_signal"/>
    <property type="match status" value="1"/>
</dbReference>
<evidence type="ECO:0000259" key="13">
    <source>
        <dbReference type="PROSITE" id="PS50885"/>
    </source>
</evidence>
<dbReference type="PANTHER" id="PTHR32089:SF120">
    <property type="entry name" value="METHYL-ACCEPTING CHEMOTAXIS PROTEIN TLPQ"/>
    <property type="match status" value="1"/>
</dbReference>
<dbReference type="SMART" id="SM00283">
    <property type="entry name" value="MA"/>
    <property type="match status" value="1"/>
</dbReference>
<evidence type="ECO:0000256" key="11">
    <source>
        <dbReference type="SAM" id="Phobius"/>
    </source>
</evidence>
<dbReference type="Gene3D" id="1.10.287.950">
    <property type="entry name" value="Methyl-accepting chemotaxis protein"/>
    <property type="match status" value="1"/>
</dbReference>
<evidence type="ECO:0000256" key="9">
    <source>
        <dbReference type="ARBA" id="ARBA00029447"/>
    </source>
</evidence>
<dbReference type="InterPro" id="IPR024478">
    <property type="entry name" value="HlyB_4HB_MCP"/>
</dbReference>
<dbReference type="CDD" id="cd06225">
    <property type="entry name" value="HAMP"/>
    <property type="match status" value="1"/>
</dbReference>
<evidence type="ECO:0000256" key="10">
    <source>
        <dbReference type="PROSITE-ProRule" id="PRU00284"/>
    </source>
</evidence>
<evidence type="ECO:0000256" key="4">
    <source>
        <dbReference type="ARBA" id="ARBA00022500"/>
    </source>
</evidence>
<dbReference type="Pfam" id="PF00672">
    <property type="entry name" value="HAMP"/>
    <property type="match status" value="1"/>
</dbReference>